<feature type="transmembrane region" description="Helical" evidence="5">
    <location>
        <begin position="366"/>
        <end position="383"/>
    </location>
</feature>
<feature type="transmembrane region" description="Helical" evidence="5">
    <location>
        <begin position="50"/>
        <end position="74"/>
    </location>
</feature>
<comment type="subcellular location">
    <subcellularLocation>
        <location evidence="1">Cell membrane</location>
        <topology evidence="1">Multi-pass membrane protein</topology>
    </subcellularLocation>
</comment>
<dbReference type="AlphaFoldDB" id="A0A1X7NXZ8"/>
<dbReference type="InterPro" id="IPR011701">
    <property type="entry name" value="MFS"/>
</dbReference>
<dbReference type="SUPFAM" id="SSF103473">
    <property type="entry name" value="MFS general substrate transporter"/>
    <property type="match status" value="1"/>
</dbReference>
<feature type="transmembrane region" description="Helical" evidence="5">
    <location>
        <begin position="304"/>
        <end position="331"/>
    </location>
</feature>
<keyword evidence="8" id="KW-1185">Reference proteome</keyword>
<feature type="transmembrane region" description="Helical" evidence="5">
    <location>
        <begin position="169"/>
        <end position="190"/>
    </location>
</feature>
<evidence type="ECO:0000256" key="1">
    <source>
        <dbReference type="ARBA" id="ARBA00004651"/>
    </source>
</evidence>
<keyword evidence="2 5" id="KW-0812">Transmembrane</keyword>
<evidence type="ECO:0000256" key="3">
    <source>
        <dbReference type="ARBA" id="ARBA00022989"/>
    </source>
</evidence>
<dbReference type="GO" id="GO:0005886">
    <property type="term" value="C:plasma membrane"/>
    <property type="evidence" value="ECO:0007669"/>
    <property type="project" value="UniProtKB-SubCell"/>
</dbReference>
<protein>
    <submittedName>
        <fullName evidence="7">Sugar phosphate permease</fullName>
    </submittedName>
</protein>
<evidence type="ECO:0000313" key="7">
    <source>
        <dbReference type="EMBL" id="SMH43156.1"/>
    </source>
</evidence>
<dbReference type="InterPro" id="IPR036259">
    <property type="entry name" value="MFS_trans_sf"/>
</dbReference>
<feature type="transmembrane region" description="Helical" evidence="5">
    <location>
        <begin position="18"/>
        <end position="38"/>
    </location>
</feature>
<feature type="transmembrane region" description="Helical" evidence="5">
    <location>
        <begin position="280"/>
        <end position="298"/>
    </location>
</feature>
<feature type="transmembrane region" description="Helical" evidence="5">
    <location>
        <begin position="105"/>
        <end position="123"/>
    </location>
</feature>
<proteinExistence type="predicted"/>
<dbReference type="PANTHER" id="PTHR23514">
    <property type="entry name" value="BYPASS OF STOP CODON PROTEIN 6"/>
    <property type="match status" value="1"/>
</dbReference>
<reference evidence="8" key="1">
    <citation type="submission" date="2017-04" db="EMBL/GenBank/DDBJ databases">
        <authorList>
            <person name="Varghese N."/>
            <person name="Submissions S."/>
        </authorList>
    </citation>
    <scope>NUCLEOTIDE SEQUENCE [LARGE SCALE GENOMIC DNA]</scope>
    <source>
        <strain evidence="8">VKM Ac-2121</strain>
    </source>
</reference>
<dbReference type="InterPro" id="IPR020846">
    <property type="entry name" value="MFS_dom"/>
</dbReference>
<evidence type="ECO:0000259" key="6">
    <source>
        <dbReference type="PROSITE" id="PS50850"/>
    </source>
</evidence>
<dbReference type="PROSITE" id="PS50850">
    <property type="entry name" value="MFS"/>
    <property type="match status" value="1"/>
</dbReference>
<dbReference type="GO" id="GO:0022857">
    <property type="term" value="F:transmembrane transporter activity"/>
    <property type="evidence" value="ECO:0007669"/>
    <property type="project" value="InterPro"/>
</dbReference>
<feature type="transmembrane region" description="Helical" evidence="5">
    <location>
        <begin position="243"/>
        <end position="268"/>
    </location>
</feature>
<dbReference type="EMBL" id="FXBM01000002">
    <property type="protein sequence ID" value="SMH43156.1"/>
    <property type="molecule type" value="Genomic_DNA"/>
</dbReference>
<feature type="transmembrane region" description="Helical" evidence="5">
    <location>
        <begin position="343"/>
        <end position="360"/>
    </location>
</feature>
<dbReference type="Proteomes" id="UP000193711">
    <property type="component" value="Unassembled WGS sequence"/>
</dbReference>
<evidence type="ECO:0000256" key="5">
    <source>
        <dbReference type="SAM" id="Phobius"/>
    </source>
</evidence>
<feature type="domain" description="Major facilitator superfamily (MFS) profile" evidence="6">
    <location>
        <begin position="214"/>
        <end position="396"/>
    </location>
</feature>
<dbReference type="PANTHER" id="PTHR23514:SF13">
    <property type="entry name" value="INNER MEMBRANE PROTEIN YBJJ"/>
    <property type="match status" value="1"/>
</dbReference>
<evidence type="ECO:0000256" key="4">
    <source>
        <dbReference type="ARBA" id="ARBA00023136"/>
    </source>
</evidence>
<feature type="transmembrane region" description="Helical" evidence="5">
    <location>
        <begin position="81"/>
        <end position="99"/>
    </location>
</feature>
<evidence type="ECO:0000313" key="8">
    <source>
        <dbReference type="Proteomes" id="UP000193711"/>
    </source>
</evidence>
<dbReference type="OrthoDB" id="151222at2"/>
<dbReference type="STRING" id="1891671.SAMN06295885_2167"/>
<dbReference type="Gene3D" id="1.20.1250.20">
    <property type="entry name" value="MFS general substrate transporter like domains"/>
    <property type="match status" value="2"/>
</dbReference>
<dbReference type="RefSeq" id="WP_085476615.1">
    <property type="nucleotide sequence ID" value="NZ_FXBM01000002.1"/>
</dbReference>
<sequence>MSALTRTPATRTTDRRGLAIGAGFAAQGLGYAAIMTSLPTSAAHWRLDATGVALIVLGTCVAAAVGSLLADLVAVRRGSRAAMCLALLVQAATILGIAVAPVFPVFLAAIVLYGVGLGMLDAAQNMQGVLHERAGGRPLMGRFYAAYTAAAIVGALCMSAFLASSGAVTGALVVAAVVDAAVLVVGALWLDPTRAAREAGARPAAAARLPRGRLVAVGTIVLVAFMLDSAVSTWSTAYLQTGLGVAAAIAPLGYAAYQGAILLTRLATDPLEKALGRERLAALSLGAGVLGLVLVALVPGAAGAVIGFAIAGAATGALVPLAFSAAGGILPARSDEVIARVNLFNYAGAVAGAVVLGLVASGPSLGPAFLVPAVALLLCAPLLRTLRHVPDSRPAD</sequence>
<keyword evidence="3 5" id="KW-1133">Transmembrane helix</keyword>
<feature type="transmembrane region" description="Helical" evidence="5">
    <location>
        <begin position="211"/>
        <end position="231"/>
    </location>
</feature>
<keyword evidence="4 5" id="KW-0472">Membrane</keyword>
<name>A0A1X7NXZ8_9MICO</name>
<organism evidence="7 8">
    <name type="scientific">Rathayibacter oskolensis</name>
    <dbReference type="NCBI Taxonomy" id="1891671"/>
    <lineage>
        <taxon>Bacteria</taxon>
        <taxon>Bacillati</taxon>
        <taxon>Actinomycetota</taxon>
        <taxon>Actinomycetes</taxon>
        <taxon>Micrococcales</taxon>
        <taxon>Microbacteriaceae</taxon>
        <taxon>Rathayibacter</taxon>
    </lineage>
</organism>
<evidence type="ECO:0000256" key="2">
    <source>
        <dbReference type="ARBA" id="ARBA00022692"/>
    </source>
</evidence>
<gene>
    <name evidence="7" type="ORF">SAMN06295885_2167</name>
</gene>
<dbReference type="Pfam" id="PF07690">
    <property type="entry name" value="MFS_1"/>
    <property type="match status" value="1"/>
</dbReference>
<accession>A0A1X7NXZ8</accession>
<dbReference type="InterPro" id="IPR051788">
    <property type="entry name" value="MFS_Transporter"/>
</dbReference>
<feature type="transmembrane region" description="Helical" evidence="5">
    <location>
        <begin position="144"/>
        <end position="163"/>
    </location>
</feature>